<evidence type="ECO:0000256" key="1">
    <source>
        <dbReference type="SAM" id="MobiDB-lite"/>
    </source>
</evidence>
<name>A0A6J4REX8_9ACTN</name>
<gene>
    <name evidence="2" type="ORF">AVDCRST_MAG05-630</name>
</gene>
<evidence type="ECO:0000313" key="2">
    <source>
        <dbReference type="EMBL" id="CAA9472059.1"/>
    </source>
</evidence>
<protein>
    <submittedName>
        <fullName evidence="2">Uncharacterized protein</fullName>
    </submittedName>
</protein>
<reference evidence="2" key="1">
    <citation type="submission" date="2020-02" db="EMBL/GenBank/DDBJ databases">
        <authorList>
            <person name="Meier V. D."/>
        </authorList>
    </citation>
    <scope>NUCLEOTIDE SEQUENCE</scope>
    <source>
        <strain evidence="2">AVDCRST_MAG05</strain>
    </source>
</reference>
<feature type="compositionally biased region" description="Basic and acidic residues" evidence="1">
    <location>
        <begin position="8"/>
        <end position="24"/>
    </location>
</feature>
<sequence>MGAIQELSEERERVLGREGGHHTESGVTGAGSRG</sequence>
<dbReference type="AlphaFoldDB" id="A0A6J4REX8"/>
<dbReference type="EMBL" id="CADCVM010000074">
    <property type="protein sequence ID" value="CAA9472059.1"/>
    <property type="molecule type" value="Genomic_DNA"/>
</dbReference>
<feature type="region of interest" description="Disordered" evidence="1">
    <location>
        <begin position="1"/>
        <end position="34"/>
    </location>
</feature>
<proteinExistence type="predicted"/>
<organism evidence="2">
    <name type="scientific">uncultured Rubrobacteraceae bacterium</name>
    <dbReference type="NCBI Taxonomy" id="349277"/>
    <lineage>
        <taxon>Bacteria</taxon>
        <taxon>Bacillati</taxon>
        <taxon>Actinomycetota</taxon>
        <taxon>Rubrobacteria</taxon>
        <taxon>Rubrobacterales</taxon>
        <taxon>Rubrobacteraceae</taxon>
        <taxon>environmental samples</taxon>
    </lineage>
</organism>
<accession>A0A6J4REX8</accession>